<name>A0A2K3PLG0_TRIPR</name>
<sequence>MSSSSRLMLLLTLARSFNSFIFFLFDCLSFKLDKVLFWCSDLDRFDVLFLAPPSPSLAMLFKPLTIAAITHIESQQL</sequence>
<comment type="caution">
    <text evidence="1">The sequence shown here is derived from an EMBL/GenBank/DDBJ whole genome shotgun (WGS) entry which is preliminary data.</text>
</comment>
<protein>
    <submittedName>
        <fullName evidence="1">Uncharacterized protein</fullName>
    </submittedName>
</protein>
<reference evidence="1 2" key="2">
    <citation type="journal article" date="2017" name="Front. Plant Sci.">
        <title>Gene Classification and Mining of Molecular Markers Useful in Red Clover (Trifolium pratense) Breeding.</title>
        <authorList>
            <person name="Istvanek J."/>
            <person name="Dluhosova J."/>
            <person name="Dluhos P."/>
            <person name="Patkova L."/>
            <person name="Nedelnik J."/>
            <person name="Repkova J."/>
        </authorList>
    </citation>
    <scope>NUCLEOTIDE SEQUENCE [LARGE SCALE GENOMIC DNA]</scope>
    <source>
        <strain evidence="2">cv. Tatra</strain>
        <tissue evidence="1">Young leaves</tissue>
    </source>
</reference>
<dbReference type="AlphaFoldDB" id="A0A2K3PLG0"/>
<dbReference type="Proteomes" id="UP000236291">
    <property type="component" value="Unassembled WGS sequence"/>
</dbReference>
<evidence type="ECO:0000313" key="2">
    <source>
        <dbReference type="Proteomes" id="UP000236291"/>
    </source>
</evidence>
<proteinExistence type="predicted"/>
<reference evidence="1 2" key="1">
    <citation type="journal article" date="2014" name="Am. J. Bot.">
        <title>Genome assembly and annotation for red clover (Trifolium pratense; Fabaceae).</title>
        <authorList>
            <person name="Istvanek J."/>
            <person name="Jaros M."/>
            <person name="Krenek A."/>
            <person name="Repkova J."/>
        </authorList>
    </citation>
    <scope>NUCLEOTIDE SEQUENCE [LARGE SCALE GENOMIC DNA]</scope>
    <source>
        <strain evidence="2">cv. Tatra</strain>
        <tissue evidence="1">Young leaves</tissue>
    </source>
</reference>
<gene>
    <name evidence="1" type="ORF">L195_g012810</name>
</gene>
<evidence type="ECO:0000313" key="1">
    <source>
        <dbReference type="EMBL" id="PNY16100.1"/>
    </source>
</evidence>
<accession>A0A2K3PLG0</accession>
<organism evidence="1 2">
    <name type="scientific">Trifolium pratense</name>
    <name type="common">Red clover</name>
    <dbReference type="NCBI Taxonomy" id="57577"/>
    <lineage>
        <taxon>Eukaryota</taxon>
        <taxon>Viridiplantae</taxon>
        <taxon>Streptophyta</taxon>
        <taxon>Embryophyta</taxon>
        <taxon>Tracheophyta</taxon>
        <taxon>Spermatophyta</taxon>
        <taxon>Magnoliopsida</taxon>
        <taxon>eudicotyledons</taxon>
        <taxon>Gunneridae</taxon>
        <taxon>Pentapetalae</taxon>
        <taxon>rosids</taxon>
        <taxon>fabids</taxon>
        <taxon>Fabales</taxon>
        <taxon>Fabaceae</taxon>
        <taxon>Papilionoideae</taxon>
        <taxon>50 kb inversion clade</taxon>
        <taxon>NPAAA clade</taxon>
        <taxon>Hologalegina</taxon>
        <taxon>IRL clade</taxon>
        <taxon>Trifolieae</taxon>
        <taxon>Trifolium</taxon>
    </lineage>
</organism>
<dbReference type="EMBL" id="ASHM01008230">
    <property type="protein sequence ID" value="PNY16100.1"/>
    <property type="molecule type" value="Genomic_DNA"/>
</dbReference>